<dbReference type="GO" id="GO:0003746">
    <property type="term" value="F:translation elongation factor activity"/>
    <property type="evidence" value="ECO:0007669"/>
    <property type="project" value="UniProtKB-KW"/>
</dbReference>
<accession>A0AAV7ZVC9</accession>
<organism evidence="2 3">
    <name type="scientific">Anaeramoeba flamelloides</name>
    <dbReference type="NCBI Taxonomy" id="1746091"/>
    <lineage>
        <taxon>Eukaryota</taxon>
        <taxon>Metamonada</taxon>
        <taxon>Anaeramoebidae</taxon>
        <taxon>Anaeramoeba</taxon>
    </lineage>
</organism>
<evidence type="ECO:0000313" key="3">
    <source>
        <dbReference type="Proteomes" id="UP001146793"/>
    </source>
</evidence>
<evidence type="ECO:0000313" key="2">
    <source>
        <dbReference type="EMBL" id="KAJ3445280.1"/>
    </source>
</evidence>
<proteinExistence type="predicted"/>
<feature type="compositionally biased region" description="Basic and acidic residues" evidence="1">
    <location>
        <begin position="862"/>
        <end position="892"/>
    </location>
</feature>
<keyword evidence="2" id="KW-0251">Elongation factor</keyword>
<reference evidence="2" key="1">
    <citation type="submission" date="2022-08" db="EMBL/GenBank/DDBJ databases">
        <title>Novel sulphate-reducing endosymbionts in the free-living metamonad Anaeramoeba.</title>
        <authorList>
            <person name="Jerlstrom-Hultqvist J."/>
            <person name="Cepicka I."/>
            <person name="Gallot-Lavallee L."/>
            <person name="Salas-Leiva D."/>
            <person name="Curtis B.A."/>
            <person name="Zahonova K."/>
            <person name="Pipaliya S."/>
            <person name="Dacks J."/>
            <person name="Roger A.J."/>
        </authorList>
    </citation>
    <scope>NUCLEOTIDE SEQUENCE</scope>
    <source>
        <strain evidence="2">Busselton2</strain>
    </source>
</reference>
<gene>
    <name evidence="2" type="ORF">M0812_11151</name>
</gene>
<sequence length="1439" mass="171740">MEIELPDKDKFLSNLRTRSRDIFVLGTRVLRGYDKEDNKRFAKFLDELYSSKDFSTRVLAMYGAVSSKTTKLIERIYEEETSIKLLQLTTKMIFKVYDQKIEKQETKEFFKKAIMESVPKIQNMLINQIVKFEKHALADYLFPIVAENYGILIASKLAVVVNKQIFGEYQEKLIPILLTGQSKKNMIRILDAHEDQVIRYLSTLFESTNKEQHQSLIEEHFKFLSVFLKKLPIKYLQFAQQHIPLNLRFIPFDNKIAWISKRCSDLLFSYLTEKSYIKDQINNETSYHQYWIGKHVRQFTLKQKLFLGKNLLLISLESFFDFLSHLKPKEREILFVRLLKRQHNYPNLALSEEQLVLLPKKLRKKECERVVNLKKEEDHTFYENLLSCHDIEIVRTEFLKNYEKIGNNSEPRANNVCSLIRCSLLSRNAEQILITFKWLNGIQTKWEEKSLALIWKQIFCWTFEKNIDLEICQEIKKFFDKIFEDKSSFRDQRSLFPVISHFIYRMLNYFITKSNVSIANVDNNNENLQKRKQQNESDNSGDLKIIDHFFQMYLTLYNNDLTFEYLDLKYFNFRSKENYWYHYNRQTIQLMRDRGFNLSYATISFLIQKLYTPEIQKLNTYDFKENKYLFFTRNFSKYLLKSGKYDQDFQSLIQTEKITQYNLIGFLKYYFHDRTRRAERLQLLLEKYKGKVINISIVQRIAIQKRQDLIASYKLFDSSVINSHSGDNQINNWNVKTILKARAISVAAKTYIRNQKRGKAFRNKDTEKKYITRENRRGTIRKQNMYYQETNEDYQEDVIEDNIEMDILSKFNIQGNIIKIFPNDKSQVETKDIEIDIDDKSNEKKEIEIEKKTEKEEEEEEEKGKEIEIEKGKEEEKEKEIEIEKEKEEEKEREKTKTEIMVENSSIQKNFERNDGFYLVNHSKYIWKLDSNLQKKYIIKLLAILLDNKQLVKTEKSTFELYYKVILKNIVRQPEFDIQVLYDFLEIYKDEVPIVEFLLINFLQMDSKYNKILDVYKSFFDSDRTRVIVNLLYSVSRSMKREAFSDFLVEYTKKQTLKITVRKEILRMFGKINPNECMSLIEKIWKIKSLHKDNRLTILSICLNSLTGLKKTWDLFDRAILNKELTDYEPVIIWFLDHSPLSMSKSDYNNWMKCLLLILDNHDLAPHLVESTLLAIQEFFIFIRDESVIELMLERIQKIIIKITKVWNSWDIALQILIKTSQLFKIGNKFILSTIKLLIVNEQNENENENTKIIQSPQVNPQVIIDRDNPKLSRLKTLLRRLGLISIDKDFNTIFVQLSENIQNLLEKNNLMSSVLPQFILLLINFNKFDKQNLQSTLLKSNNLISKYNFQLSMKMIANAVSEIAGINLWLQEIDGLVQWFVYLSKNENLFIRYYLLILINQFIEQFGCQIVELIDLIEKLKSDEDITLRYLALQTIID</sequence>
<name>A0AAV7ZVC9_9EUKA</name>
<dbReference type="EMBL" id="JANTQA010000023">
    <property type="protein sequence ID" value="KAJ3445280.1"/>
    <property type="molecule type" value="Genomic_DNA"/>
</dbReference>
<protein>
    <submittedName>
        <fullName evidence="2">Transcription elongation factor a</fullName>
    </submittedName>
</protein>
<feature type="region of interest" description="Disordered" evidence="1">
    <location>
        <begin position="848"/>
        <end position="892"/>
    </location>
</feature>
<keyword evidence="2" id="KW-0648">Protein biosynthesis</keyword>
<dbReference type="Proteomes" id="UP001146793">
    <property type="component" value="Unassembled WGS sequence"/>
</dbReference>
<evidence type="ECO:0000256" key="1">
    <source>
        <dbReference type="SAM" id="MobiDB-lite"/>
    </source>
</evidence>
<comment type="caution">
    <text evidence="2">The sequence shown here is derived from an EMBL/GenBank/DDBJ whole genome shotgun (WGS) entry which is preliminary data.</text>
</comment>